<name>A0A8S5R9H5_9VIRU</name>
<dbReference type="Gene3D" id="2.60.120.260">
    <property type="entry name" value="Galactose-binding domain-like"/>
    <property type="match status" value="1"/>
</dbReference>
<organism evidence="1">
    <name type="scientific">virus sp. ctDYl1</name>
    <dbReference type="NCBI Taxonomy" id="2826795"/>
    <lineage>
        <taxon>Viruses</taxon>
    </lineage>
</organism>
<dbReference type="EMBL" id="BK015846">
    <property type="protein sequence ID" value="DAE27811.1"/>
    <property type="molecule type" value="Genomic_DNA"/>
</dbReference>
<protein>
    <submittedName>
        <fullName evidence="1">Tail protein</fullName>
    </submittedName>
</protein>
<accession>A0A8S5R9H5</accession>
<sequence length="1520" mass="169082">MRNLSTEFKEQQNSGNRNYLKYADFTFTDGSTLSITDKDLWSNGFKFEDAVSQNGSFDIGAAIINKLTLQINNFSGKYTDYIWDGARVVCHIGLELSTGIEKIRICTMTVTDAPYQSTAIISLTCEDSMRLFDRDYSESKLTYPATRLQIIQDACEVCEVTLQSTRFDNDDFVIQNRPDDSSITFRQVIAWVAQMGCQWAKCDEYGRLCFGWYEREVPDNFYDLVETPWKDVEGNDILDTTGEQIITIMQTGITAIQTNGFTPWLYDLEITGIKVTEYVENSSKNEAKTYQSGKSGYVIEISDNKLIQEGTGEAICKIISDRCVGMKFRPFSTGALTNIAWEAGDTIAISDRNGKQYKSYLTSVTLNPGAFEQLECSAKSASRNKQKQYSLNQQIQAENNKNLRDERTAREKALEELSQRLAESSGTYTTVETQQDGSNIYYLHNKPQLSDSDIVWKMTAEAWAVSTDGGQHWNGGMTVDGDVIARILTATGVNADWINTGTIKAIDKDGNTTFLVDVTTGRVIINADSVQVKGKDVNAIAKEKAETEVNNFISNTYTTDINNLQSQIDGQIETFFYDYEPTLQNIPASEWTTNEERKKHEGDLFYWKSKGYAYRFMQDGATWKWQLVQDTDVTLALAAAEKAQDTADHKRRVFVVQPEPPYDIGDLWTQGKTGDLMRCRVARASGSYDSSDWEKASKYTDDSSLDLFINGVFKDSLNSLKTQIDGKIETWYQPNDPSVKWTKTEELPWCDIDGNKILDESGNEIVLVWESEKTEHEGDLWHNTSDNTQWIYKSGIWQPQSIPDELLDKIDGKSSVYMVQPTPPYYKGDMWVTTNNEGKASLKTSTVNRVSGVFDASDWIDFKYADKDDIKNAIDKYDTSLGQDEVFNKLTKGGVEQGIYIQDGKVYINAKYILAGLLAGERINGRGLKVIDDSKNVTLEIDSKGNVILAPKTFSLQGKTVKEIADFSASTAVSGQTQADIFNKLTNGGKAQGIYLDEKGNLYVNGEYVQAKGIRVVDGNGKTTFAIDKTTGAVTIAASSFALGDKSISEIASEEAQKKIDALPKDTDNLLNGYLLTKSDVETYWDYSGSINYDVINPNKSRDGAVAITANGSDCYLSAKRSNNQVVRLPGTYQVSVWLKATQNMKIKVSLNRVAQDVSVTTEWKKYEFLQNVTTISSNYQLFTIGGFNSFTSGTLGVYRPEVTVAVSSEHVLNLLTDNGAKQGIYMYNNNLYVNGQFIKALSIAADALKAGAVTTEKLDAKAVTAEKMSVQELAAVGATIAGFIISSDRIKRTLSGNTLDIFAGNEYNPPSLLSQNSTGDFVKYSGNGVQSSTPASLTLVLGDTTSKNGWTSGAKHYLGRTQFNEEVKVVGNFSVTGTKSVIAKTENYGNQLFYCYETPTPTLGDFGGGIIGKDGMAIISIDDIFQESTETAIEYYVFLQNEGEGQSWVSEKSDAYFVVKGTPGLRFAWELKAKQKNKEYIRFNAGKEDREVNFETVNLENAMFEEREKIIQEMEGELL</sequence>
<evidence type="ECO:0000313" key="1">
    <source>
        <dbReference type="EMBL" id="DAE27811.1"/>
    </source>
</evidence>
<reference evidence="1" key="1">
    <citation type="journal article" date="2021" name="Proc. Natl. Acad. Sci. U.S.A.">
        <title>A Catalog of Tens of Thousands of Viruses from Human Metagenomes Reveals Hidden Associations with Chronic Diseases.</title>
        <authorList>
            <person name="Tisza M.J."/>
            <person name="Buck C.B."/>
        </authorList>
    </citation>
    <scope>NUCLEOTIDE SEQUENCE</scope>
    <source>
        <strain evidence="1">CtDYl1</strain>
    </source>
</reference>
<proteinExistence type="predicted"/>